<organism evidence="2 3">
    <name type="scientific">Zea mays</name>
    <name type="common">Maize</name>
    <dbReference type="NCBI Taxonomy" id="4577"/>
    <lineage>
        <taxon>Eukaryota</taxon>
        <taxon>Viridiplantae</taxon>
        <taxon>Streptophyta</taxon>
        <taxon>Embryophyta</taxon>
        <taxon>Tracheophyta</taxon>
        <taxon>Spermatophyta</taxon>
        <taxon>Magnoliopsida</taxon>
        <taxon>Liliopsida</taxon>
        <taxon>Poales</taxon>
        <taxon>Poaceae</taxon>
        <taxon>PACMAD clade</taxon>
        <taxon>Panicoideae</taxon>
        <taxon>Andropogonodae</taxon>
        <taxon>Andropogoneae</taxon>
        <taxon>Tripsacinae</taxon>
        <taxon>Zea</taxon>
    </lineage>
</organism>
<evidence type="ECO:0000256" key="1">
    <source>
        <dbReference type="SAM" id="Phobius"/>
    </source>
</evidence>
<reference evidence="2 3" key="1">
    <citation type="journal article" date="2018" name="Nat. Genet.">
        <title>Extensive intraspecific gene order and gene structural variations between Mo17 and other maize genomes.</title>
        <authorList>
            <person name="Sun S."/>
            <person name="Zhou Y."/>
            <person name="Chen J."/>
            <person name="Shi J."/>
            <person name="Zhao H."/>
            <person name="Zhao H."/>
            <person name="Song W."/>
            <person name="Zhang M."/>
            <person name="Cui Y."/>
            <person name="Dong X."/>
            <person name="Liu H."/>
            <person name="Ma X."/>
            <person name="Jiao Y."/>
            <person name="Wang B."/>
            <person name="Wei X."/>
            <person name="Stein J.C."/>
            <person name="Glaubitz J.C."/>
            <person name="Lu F."/>
            <person name="Yu G."/>
            <person name="Liang C."/>
            <person name="Fengler K."/>
            <person name="Li B."/>
            <person name="Rafalski A."/>
            <person name="Schnable P.S."/>
            <person name="Ware D.H."/>
            <person name="Buckler E.S."/>
            <person name="Lai J."/>
        </authorList>
    </citation>
    <scope>NUCLEOTIDE SEQUENCE [LARGE SCALE GENOMIC DNA]</scope>
    <source>
        <strain evidence="3">cv. Missouri 17</strain>
        <tissue evidence="2">Seedling</tissue>
    </source>
</reference>
<evidence type="ECO:0000313" key="3">
    <source>
        <dbReference type="Proteomes" id="UP000251960"/>
    </source>
</evidence>
<dbReference type="AlphaFoldDB" id="A0A3L6DIC5"/>
<keyword evidence="1" id="KW-0472">Membrane</keyword>
<evidence type="ECO:0000313" key="2">
    <source>
        <dbReference type="EMBL" id="PWZ08392.1"/>
    </source>
</evidence>
<keyword evidence="1" id="KW-1133">Transmembrane helix</keyword>
<accession>A0A3L6DIC5</accession>
<comment type="caution">
    <text evidence="2">The sequence shown here is derived from an EMBL/GenBank/DDBJ whole genome shotgun (WGS) entry which is preliminary data.</text>
</comment>
<protein>
    <submittedName>
        <fullName evidence="2">Uncharacterized protein</fullName>
    </submittedName>
</protein>
<dbReference type="EMBL" id="NCVQ01000009">
    <property type="protein sequence ID" value="PWZ08392.1"/>
    <property type="molecule type" value="Genomic_DNA"/>
</dbReference>
<keyword evidence="1" id="KW-0812">Transmembrane</keyword>
<name>A0A3L6DIC5_MAIZE</name>
<proteinExistence type="predicted"/>
<gene>
    <name evidence="2" type="ORF">Zm00014a_006194</name>
</gene>
<feature type="transmembrane region" description="Helical" evidence="1">
    <location>
        <begin position="23"/>
        <end position="43"/>
    </location>
</feature>
<dbReference type="Proteomes" id="UP000251960">
    <property type="component" value="Chromosome 8"/>
</dbReference>
<sequence length="47" mass="5608">MFVCCYGFNMIKYIDMQKNTNCYTILLLASLKVDVYINLYYLLRLQG</sequence>